<feature type="compositionally biased region" description="Basic and acidic residues" evidence="1">
    <location>
        <begin position="47"/>
        <end position="57"/>
    </location>
</feature>
<evidence type="ECO:0000313" key="2">
    <source>
        <dbReference type="EMBL" id="TGZ56189.1"/>
    </source>
</evidence>
<accession>A0A4S2L6F7</accession>
<feature type="region of interest" description="Disordered" evidence="1">
    <location>
        <begin position="216"/>
        <end position="236"/>
    </location>
</feature>
<evidence type="ECO:0000313" key="3">
    <source>
        <dbReference type="Proteomes" id="UP000310200"/>
    </source>
</evidence>
<feature type="region of interest" description="Disordered" evidence="1">
    <location>
        <begin position="172"/>
        <end position="200"/>
    </location>
</feature>
<organism evidence="2 3">
    <name type="scientific">Temnothorax longispinosus</name>
    <dbReference type="NCBI Taxonomy" id="300112"/>
    <lineage>
        <taxon>Eukaryota</taxon>
        <taxon>Metazoa</taxon>
        <taxon>Ecdysozoa</taxon>
        <taxon>Arthropoda</taxon>
        <taxon>Hexapoda</taxon>
        <taxon>Insecta</taxon>
        <taxon>Pterygota</taxon>
        <taxon>Neoptera</taxon>
        <taxon>Endopterygota</taxon>
        <taxon>Hymenoptera</taxon>
        <taxon>Apocrita</taxon>
        <taxon>Aculeata</taxon>
        <taxon>Formicoidea</taxon>
        <taxon>Formicidae</taxon>
        <taxon>Myrmicinae</taxon>
        <taxon>Temnothorax</taxon>
    </lineage>
</organism>
<dbReference type="AlphaFoldDB" id="A0A4S2L6F7"/>
<reference evidence="2 3" key="1">
    <citation type="journal article" date="2019" name="Philos. Trans. R. Soc. Lond., B, Biol. Sci.">
        <title>Ant behaviour and brain gene expression of defending hosts depend on the ecological success of the intruding social parasite.</title>
        <authorList>
            <person name="Kaur R."/>
            <person name="Stoldt M."/>
            <person name="Jongepier E."/>
            <person name="Feldmeyer B."/>
            <person name="Menzel F."/>
            <person name="Bornberg-Bauer E."/>
            <person name="Foitzik S."/>
        </authorList>
    </citation>
    <scope>NUCLEOTIDE SEQUENCE [LARGE SCALE GENOMIC DNA]</scope>
    <source>
        <tissue evidence="2">Whole body</tissue>
    </source>
</reference>
<proteinExistence type="predicted"/>
<protein>
    <submittedName>
        <fullName evidence="2">Uncharacterized protein</fullName>
    </submittedName>
</protein>
<gene>
    <name evidence="2" type="ORF">DBV15_01667</name>
</gene>
<name>A0A4S2L6F7_9HYME</name>
<keyword evidence="3" id="KW-1185">Reference proteome</keyword>
<dbReference type="EMBL" id="QBLH01000372">
    <property type="protein sequence ID" value="TGZ56189.1"/>
    <property type="molecule type" value="Genomic_DNA"/>
</dbReference>
<comment type="caution">
    <text evidence="2">The sequence shown here is derived from an EMBL/GenBank/DDBJ whole genome shotgun (WGS) entry which is preliminary data.</text>
</comment>
<sequence>MIFYLKKDVFFTWLNRCKPWCFRMYVRQCFRGRSLSEIFGGHVEKRSPLRQADETTTDKATLPKSDYGRSEHPCDVVTDSDDGSDYDDRFYIFGIAETQPLPVVQRSTKYFPRGGRLPINIAIDASLSSSEINSDASSRVNTRQKFSLEVSLPEKEFATTAIQGVPLPGKLNFPKVSGTRRSRNTTKAATANRPPDPDNERVLRAASGFIEFVSSGTSSPATPLPAPGTRTPCSSTADRMSVADMSEISAPDNAALFVEDAAAAVVGDAAAVVAADCKSTASMDAHCKAAVSSYRAAFDCTRHLDVEVALASCFDLHVADPQVWVMDRVRLAVVDHLLCLNNAETFQALRQKSPDAHPRILLKYGKYLVLPDHS</sequence>
<evidence type="ECO:0000256" key="1">
    <source>
        <dbReference type="SAM" id="MobiDB-lite"/>
    </source>
</evidence>
<feature type="region of interest" description="Disordered" evidence="1">
    <location>
        <begin position="47"/>
        <end position="74"/>
    </location>
</feature>
<dbReference type="Proteomes" id="UP000310200">
    <property type="component" value="Unassembled WGS sequence"/>
</dbReference>